<reference evidence="2" key="1">
    <citation type="submission" date="2020-02" db="EMBL/GenBank/DDBJ databases">
        <authorList>
            <person name="Meier V. D."/>
        </authorList>
    </citation>
    <scope>NUCLEOTIDE SEQUENCE</scope>
    <source>
        <strain evidence="2">AVDCRST_MAG04</strain>
    </source>
</reference>
<evidence type="ECO:0000256" key="1">
    <source>
        <dbReference type="SAM" id="MobiDB-lite"/>
    </source>
</evidence>
<feature type="non-terminal residue" evidence="2">
    <location>
        <position position="1"/>
    </location>
</feature>
<dbReference type="AlphaFoldDB" id="A0A6J4IUP6"/>
<organism evidence="2">
    <name type="scientific">uncultured Acetobacteraceae bacterium</name>
    <dbReference type="NCBI Taxonomy" id="169975"/>
    <lineage>
        <taxon>Bacteria</taxon>
        <taxon>Pseudomonadati</taxon>
        <taxon>Pseudomonadota</taxon>
        <taxon>Alphaproteobacteria</taxon>
        <taxon>Acetobacterales</taxon>
        <taxon>Acetobacteraceae</taxon>
        <taxon>environmental samples</taxon>
    </lineage>
</organism>
<feature type="compositionally biased region" description="Basic residues" evidence="1">
    <location>
        <begin position="1"/>
        <end position="10"/>
    </location>
</feature>
<evidence type="ECO:0000313" key="2">
    <source>
        <dbReference type="EMBL" id="CAA9260480.1"/>
    </source>
</evidence>
<feature type="compositionally biased region" description="Basic residues" evidence="1">
    <location>
        <begin position="249"/>
        <end position="268"/>
    </location>
</feature>
<proteinExistence type="predicted"/>
<name>A0A6J4IUP6_9PROT</name>
<feature type="non-terminal residue" evidence="2">
    <location>
        <position position="302"/>
    </location>
</feature>
<feature type="compositionally biased region" description="Low complexity" evidence="1">
    <location>
        <begin position="282"/>
        <end position="302"/>
    </location>
</feature>
<feature type="compositionally biased region" description="Basic and acidic residues" evidence="1">
    <location>
        <begin position="201"/>
        <end position="215"/>
    </location>
</feature>
<feature type="region of interest" description="Disordered" evidence="1">
    <location>
        <begin position="201"/>
        <end position="302"/>
    </location>
</feature>
<gene>
    <name evidence="2" type="ORF">AVDCRST_MAG04-2591</name>
</gene>
<dbReference type="EMBL" id="CADCTL010000180">
    <property type="protein sequence ID" value="CAA9260480.1"/>
    <property type="molecule type" value="Genomic_DNA"/>
</dbReference>
<protein>
    <submittedName>
        <fullName evidence="2">Sulfite exporter TauE/SafE</fullName>
    </submittedName>
</protein>
<sequence length="302" mass="31923">AGLPAHRRNVGRCPTAGRHRLRRGLAFGPVRGGRRLPADAPPDSDRHSLPGGRRLRRQPDARRQRVRPHRAVAARQRGREDGLRPARWRAPGLLRRGSALRIAAPDRPSGYGGLTVLRGGAGHGRRADGHGVGARHPAPPPFGAAQAPCALLDARAAAEGALPQVAPLHLRHPAGAGGLRHRRAFGGYGRGRRLHAGAGHDLFHRDADGRRDRHLPVPGGVRRRQRDPVASGAGRQRGPPADHAAAGRGCRRRAVRRRPGHAPARRGNARVARVDGARRGRQPAVGAGAAAGQPVQPGPGAV</sequence>
<feature type="region of interest" description="Disordered" evidence="1">
    <location>
        <begin position="1"/>
        <end position="83"/>
    </location>
</feature>
<accession>A0A6J4IUP6</accession>